<gene>
    <name evidence="1" type="ORF">METZ01_LOCUS3887</name>
</gene>
<feature type="non-terminal residue" evidence="1">
    <location>
        <position position="1"/>
    </location>
</feature>
<evidence type="ECO:0000313" key="1">
    <source>
        <dbReference type="EMBL" id="SUZ51033.1"/>
    </source>
</evidence>
<protein>
    <recommendedName>
        <fullName evidence="2">Ribbon-helix-helix protein CopG domain-containing protein</fullName>
    </recommendedName>
</protein>
<evidence type="ECO:0008006" key="2">
    <source>
        <dbReference type="Google" id="ProtNLM"/>
    </source>
</evidence>
<reference evidence="1" key="1">
    <citation type="submission" date="2018-05" db="EMBL/GenBank/DDBJ databases">
        <authorList>
            <person name="Lanie J.A."/>
            <person name="Ng W.-L."/>
            <person name="Kazmierczak K.M."/>
            <person name="Andrzejewski T.M."/>
            <person name="Davidsen T.M."/>
            <person name="Wayne K.J."/>
            <person name="Tettelin H."/>
            <person name="Glass J.I."/>
            <person name="Rusch D."/>
            <person name="Podicherti R."/>
            <person name="Tsui H.-C.T."/>
            <person name="Winkler M.E."/>
        </authorList>
    </citation>
    <scope>NUCLEOTIDE SEQUENCE</scope>
</reference>
<proteinExistence type="predicted"/>
<organism evidence="1">
    <name type="scientific">marine metagenome</name>
    <dbReference type="NCBI Taxonomy" id="408172"/>
    <lineage>
        <taxon>unclassified sequences</taxon>
        <taxon>metagenomes</taxon>
        <taxon>ecological metagenomes</taxon>
    </lineage>
</organism>
<name>A0A381NBU4_9ZZZZ</name>
<dbReference type="EMBL" id="UINC01000202">
    <property type="protein sequence ID" value="SUZ51033.1"/>
    <property type="molecule type" value="Genomic_DNA"/>
</dbReference>
<accession>A0A381NBU4</accession>
<sequence>VKHINVRIPDEEAERFDEISSFCRESGYNLSQIVRLLVKRWYQNQSGRH</sequence>
<dbReference type="AlphaFoldDB" id="A0A381NBU4"/>